<dbReference type="Gene3D" id="1.10.10.60">
    <property type="entry name" value="Homeodomain-like"/>
    <property type="match status" value="1"/>
</dbReference>
<proteinExistence type="predicted"/>
<evidence type="ECO:0000313" key="2">
    <source>
        <dbReference type="EMBL" id="TCT09642.1"/>
    </source>
</evidence>
<keyword evidence="3" id="KW-1185">Reference proteome</keyword>
<evidence type="ECO:0000259" key="1">
    <source>
        <dbReference type="PROSITE" id="PS50531"/>
    </source>
</evidence>
<name>A0A4R3M948_9BURK</name>
<dbReference type="GO" id="GO:0003677">
    <property type="term" value="F:DNA binding"/>
    <property type="evidence" value="ECO:0007669"/>
    <property type="project" value="InterPro"/>
</dbReference>
<organism evidence="2 3">
    <name type="scientific">Paralcaligenes ureilyticus</name>
    <dbReference type="NCBI Taxonomy" id="627131"/>
    <lineage>
        <taxon>Bacteria</taxon>
        <taxon>Pseudomonadati</taxon>
        <taxon>Pseudomonadota</taxon>
        <taxon>Betaproteobacteria</taxon>
        <taxon>Burkholderiales</taxon>
        <taxon>Alcaligenaceae</taxon>
        <taxon>Paralcaligenes</taxon>
    </lineage>
</organism>
<dbReference type="PROSITE" id="PS50531">
    <property type="entry name" value="HTH_IS21"/>
    <property type="match status" value="1"/>
</dbReference>
<dbReference type="InterPro" id="IPR025898">
    <property type="entry name" value="Tc3_transposase_DNA-bd_dom"/>
</dbReference>
<dbReference type="Proteomes" id="UP000295525">
    <property type="component" value="Unassembled WGS sequence"/>
</dbReference>
<dbReference type="EMBL" id="SMAJ01000003">
    <property type="protein sequence ID" value="TCT09642.1"/>
    <property type="molecule type" value="Genomic_DNA"/>
</dbReference>
<evidence type="ECO:0000313" key="3">
    <source>
        <dbReference type="Proteomes" id="UP000295525"/>
    </source>
</evidence>
<reference evidence="2 3" key="1">
    <citation type="submission" date="2019-03" db="EMBL/GenBank/DDBJ databases">
        <title>Genomic Encyclopedia of Type Strains, Phase IV (KMG-IV): sequencing the most valuable type-strain genomes for metagenomic binning, comparative biology and taxonomic classification.</title>
        <authorList>
            <person name="Goeker M."/>
        </authorList>
    </citation>
    <scope>NUCLEOTIDE SEQUENCE [LARGE SCALE GENOMIC DNA]</scope>
    <source>
        <strain evidence="2 3">DSM 24591</strain>
    </source>
</reference>
<protein>
    <submittedName>
        <fullName evidence="2">Tc3 transposase</fullName>
    </submittedName>
</protein>
<sequence length="77" mass="8985">METKVLMRRGAGIREMARELGCSRNTVRRYLREPAAQQYSARAARSTKLDPYKDYLLERIEAARPHWIPGVVLLREI</sequence>
<feature type="domain" description="HTH IS21-type" evidence="1">
    <location>
        <begin position="1"/>
        <end position="60"/>
    </location>
</feature>
<gene>
    <name evidence="2" type="ORF">EDC26_103261</name>
</gene>
<comment type="caution">
    <text evidence="2">The sequence shown here is derived from an EMBL/GenBank/DDBJ whole genome shotgun (WGS) entry which is preliminary data.</text>
</comment>
<dbReference type="AlphaFoldDB" id="A0A4R3M948"/>
<dbReference type="Pfam" id="PF11427">
    <property type="entry name" value="HTH_Tnp_Tc3_1"/>
    <property type="match status" value="1"/>
</dbReference>
<accession>A0A4R3M948</accession>
<dbReference type="InterPro" id="IPR017894">
    <property type="entry name" value="HTH_IS21_transposase_type"/>
</dbReference>